<evidence type="ECO:0000313" key="3">
    <source>
        <dbReference type="Proteomes" id="UP000034307"/>
    </source>
</evidence>
<evidence type="ECO:0000313" key="2">
    <source>
        <dbReference type="EMBL" id="KKU57352.1"/>
    </source>
</evidence>
<protein>
    <submittedName>
        <fullName evidence="2">Uncharacterized protein</fullName>
    </submittedName>
</protein>
<gene>
    <name evidence="2" type="ORF">UX80_C0018G0006</name>
</gene>
<proteinExistence type="predicted"/>
<organism evidence="2 3">
    <name type="scientific">Candidatus Amesbacteria bacterium GW2011_GWA2_47_11b</name>
    <dbReference type="NCBI Taxonomy" id="1618358"/>
    <lineage>
        <taxon>Bacteria</taxon>
        <taxon>Candidatus Amesiibacteriota</taxon>
    </lineage>
</organism>
<sequence length="89" mass="10371">MLYNYFKLSRDRERRLEIARWAFAHHRVGLPIPHGFTVAELIDCLVKEDPKLEVPLDSDLKHRTPLQKAREQVESQPIPQTLVKLSNGN</sequence>
<accession>A0A0G1RJU4</accession>
<name>A0A0G1RJU4_9BACT</name>
<comment type="caution">
    <text evidence="2">The sequence shown here is derived from an EMBL/GenBank/DDBJ whole genome shotgun (WGS) entry which is preliminary data.</text>
</comment>
<feature type="region of interest" description="Disordered" evidence="1">
    <location>
        <begin position="66"/>
        <end position="89"/>
    </location>
</feature>
<reference evidence="2 3" key="1">
    <citation type="journal article" date="2015" name="Nature">
        <title>rRNA introns, odd ribosomes, and small enigmatic genomes across a large radiation of phyla.</title>
        <authorList>
            <person name="Brown C.T."/>
            <person name="Hug L.A."/>
            <person name="Thomas B.C."/>
            <person name="Sharon I."/>
            <person name="Castelle C.J."/>
            <person name="Singh A."/>
            <person name="Wilkins M.J."/>
            <person name="Williams K.H."/>
            <person name="Banfield J.F."/>
        </authorList>
    </citation>
    <scope>NUCLEOTIDE SEQUENCE [LARGE SCALE GENOMIC DNA]</scope>
</reference>
<dbReference type="EMBL" id="LCNO01000018">
    <property type="protein sequence ID" value="KKU57352.1"/>
    <property type="molecule type" value="Genomic_DNA"/>
</dbReference>
<evidence type="ECO:0000256" key="1">
    <source>
        <dbReference type="SAM" id="MobiDB-lite"/>
    </source>
</evidence>
<feature type="compositionally biased region" description="Polar residues" evidence="1">
    <location>
        <begin position="74"/>
        <end position="89"/>
    </location>
</feature>
<dbReference type="AlphaFoldDB" id="A0A0G1RJU4"/>
<dbReference type="Proteomes" id="UP000034307">
    <property type="component" value="Unassembled WGS sequence"/>
</dbReference>
<dbReference type="STRING" id="1618358.UX80_C0018G0006"/>